<dbReference type="GeneID" id="20818628"/>
<dbReference type="RefSeq" id="XP_009843447.1">
    <property type="nucleotide sequence ID" value="XM_009845145.1"/>
</dbReference>
<dbReference type="SUPFAM" id="SSF50891">
    <property type="entry name" value="Cyclophilin-like"/>
    <property type="match status" value="1"/>
</dbReference>
<dbReference type="PRINTS" id="PR00153">
    <property type="entry name" value="CSAPPISMRASE"/>
</dbReference>
<evidence type="ECO:0000313" key="5">
    <source>
        <dbReference type="EMBL" id="ETV67079.1"/>
    </source>
</evidence>
<dbReference type="InterPro" id="IPR044666">
    <property type="entry name" value="Cyclophilin_A-like"/>
</dbReference>
<dbReference type="Pfam" id="PF00160">
    <property type="entry name" value="Pro_isomerase"/>
    <property type="match status" value="1"/>
</dbReference>
<protein>
    <recommendedName>
        <fullName evidence="4">PPIase cyclophilin-type domain-containing protein</fullName>
    </recommendedName>
</protein>
<evidence type="ECO:0000256" key="2">
    <source>
        <dbReference type="ARBA" id="ARBA00023242"/>
    </source>
</evidence>
<dbReference type="STRING" id="112090.W4FJT9"/>
<feature type="domain" description="PPIase cyclophilin-type" evidence="4">
    <location>
        <begin position="22"/>
        <end position="167"/>
    </location>
</feature>
<name>W4FJT9_APHAT</name>
<accession>W4FJT9</accession>
<evidence type="ECO:0000256" key="1">
    <source>
        <dbReference type="ARBA" id="ARBA00004123"/>
    </source>
</evidence>
<evidence type="ECO:0000256" key="3">
    <source>
        <dbReference type="SAM" id="MobiDB-lite"/>
    </source>
</evidence>
<evidence type="ECO:0000259" key="4">
    <source>
        <dbReference type="PROSITE" id="PS50072"/>
    </source>
</evidence>
<dbReference type="InterPro" id="IPR029000">
    <property type="entry name" value="Cyclophilin-like_dom_sf"/>
</dbReference>
<organism evidence="5">
    <name type="scientific">Aphanomyces astaci</name>
    <name type="common">Crayfish plague agent</name>
    <dbReference type="NCBI Taxonomy" id="112090"/>
    <lineage>
        <taxon>Eukaryota</taxon>
        <taxon>Sar</taxon>
        <taxon>Stramenopiles</taxon>
        <taxon>Oomycota</taxon>
        <taxon>Saprolegniomycetes</taxon>
        <taxon>Saprolegniales</taxon>
        <taxon>Verrucalvaceae</taxon>
        <taxon>Aphanomyces</taxon>
    </lineage>
</organism>
<feature type="region of interest" description="Disordered" evidence="3">
    <location>
        <begin position="304"/>
        <end position="345"/>
    </location>
</feature>
<feature type="compositionally biased region" description="Basic residues" evidence="3">
    <location>
        <begin position="328"/>
        <end position="337"/>
    </location>
</feature>
<dbReference type="GO" id="GO:0071013">
    <property type="term" value="C:catalytic step 2 spliceosome"/>
    <property type="evidence" value="ECO:0007669"/>
    <property type="project" value="TreeGrafter"/>
</dbReference>
<dbReference type="GO" id="GO:0003755">
    <property type="term" value="F:peptidyl-prolyl cis-trans isomerase activity"/>
    <property type="evidence" value="ECO:0007669"/>
    <property type="project" value="InterPro"/>
</dbReference>
<dbReference type="PANTHER" id="PTHR45625:SF6">
    <property type="entry name" value="SPLICEOSOME-ASSOCIATED PROTEIN CWC27 HOMOLOG"/>
    <property type="match status" value="1"/>
</dbReference>
<dbReference type="OrthoDB" id="442970at2759"/>
<dbReference type="RefSeq" id="XP_009843448.1">
    <property type="nucleotide sequence ID" value="XM_009845146.1"/>
</dbReference>
<dbReference type="FunFam" id="2.40.100.10:FF:000007">
    <property type="entry name" value="Peptidyl-prolyl cis-trans isomerase CWC27 homolog"/>
    <property type="match status" value="1"/>
</dbReference>
<gene>
    <name evidence="5" type="ORF">H257_16632</name>
</gene>
<sequence>MSNIYVTEPNTEGKVLMRTSFGELDVEFWPQQAPRACRNFFQLAMEKYYDNTLFHRLISGFMIQGGDPTGTGDGGESAFGEPFADEFHSRLRFNHRGLLAMANSNKSNTNKSQFFFTLDACDFLTKKHTIFGKVTGNTIFNLLTVNDMETSPDERPVEPIKLLSIEILWNPFEDIVPRAIKGSASSKATTAAMDKKKRRKGTKDLKLLSFGDEADEEFVQQPVKKIKGGLSSHDVLRDPKLSQRVDESLQTKVASMPVHVDPISDGDDNGDDIGDDDVAAASLSTLKARISDKLKKKSALVHTTAKPKLHDAHADHEKDASDVDHDGKKKKKSKKESKKVQKDEYTLLKEHLKKTHKAAAMLKGDKLKAAEAEKAYQEMLTPLQLRRQKYLANKKSSAGDRQKQTLSRLESFKSTLSQVLETKKKKHENTSTENDTEVYHGQVMADGSDDDDDEIHKDPSWMTKELKFKKHIDDQYRMGYDPTADNYMTIDTKKGGH</sequence>
<dbReference type="GO" id="GO:0006457">
    <property type="term" value="P:protein folding"/>
    <property type="evidence" value="ECO:0007669"/>
    <property type="project" value="InterPro"/>
</dbReference>
<reference evidence="5" key="1">
    <citation type="submission" date="2013-12" db="EMBL/GenBank/DDBJ databases">
        <title>The Genome Sequence of Aphanomyces astaci APO3.</title>
        <authorList>
            <consortium name="The Broad Institute Genomics Platform"/>
            <person name="Russ C."/>
            <person name="Tyler B."/>
            <person name="van West P."/>
            <person name="Dieguez-Uribeondo J."/>
            <person name="Young S.K."/>
            <person name="Zeng Q."/>
            <person name="Gargeya S."/>
            <person name="Fitzgerald M."/>
            <person name="Abouelleil A."/>
            <person name="Alvarado L."/>
            <person name="Chapman S.B."/>
            <person name="Gainer-Dewar J."/>
            <person name="Goldberg J."/>
            <person name="Griggs A."/>
            <person name="Gujja S."/>
            <person name="Hansen M."/>
            <person name="Howarth C."/>
            <person name="Imamovic A."/>
            <person name="Ireland A."/>
            <person name="Larimer J."/>
            <person name="McCowan C."/>
            <person name="Murphy C."/>
            <person name="Pearson M."/>
            <person name="Poon T.W."/>
            <person name="Priest M."/>
            <person name="Roberts A."/>
            <person name="Saif S."/>
            <person name="Shea T."/>
            <person name="Sykes S."/>
            <person name="Wortman J."/>
            <person name="Nusbaum C."/>
            <person name="Birren B."/>
        </authorList>
    </citation>
    <scope>NUCLEOTIDE SEQUENCE [LARGE SCALE GENOMIC DNA]</scope>
    <source>
        <strain evidence="5">APO3</strain>
    </source>
</reference>
<dbReference type="EMBL" id="KI913202">
    <property type="protein sequence ID" value="ETV67078.1"/>
    <property type="molecule type" value="Genomic_DNA"/>
</dbReference>
<dbReference type="PANTHER" id="PTHR45625">
    <property type="entry name" value="PEPTIDYL-PROLYL CIS-TRANS ISOMERASE-RELATED"/>
    <property type="match status" value="1"/>
</dbReference>
<proteinExistence type="predicted"/>
<dbReference type="Gene3D" id="2.40.100.10">
    <property type="entry name" value="Cyclophilin-like"/>
    <property type="match status" value="1"/>
</dbReference>
<dbReference type="VEuPathDB" id="FungiDB:H257_16632"/>
<comment type="subcellular location">
    <subcellularLocation>
        <location evidence="1">Nucleus</location>
    </subcellularLocation>
</comment>
<feature type="compositionally biased region" description="Basic and acidic residues" evidence="3">
    <location>
        <begin position="308"/>
        <end position="327"/>
    </location>
</feature>
<dbReference type="PROSITE" id="PS50072">
    <property type="entry name" value="CSA_PPIASE_2"/>
    <property type="match status" value="1"/>
</dbReference>
<dbReference type="EMBL" id="KI913202">
    <property type="protein sequence ID" value="ETV67079.1"/>
    <property type="molecule type" value="Genomic_DNA"/>
</dbReference>
<feature type="region of interest" description="Disordered" evidence="3">
    <location>
        <begin position="250"/>
        <end position="276"/>
    </location>
</feature>
<feature type="compositionally biased region" description="Acidic residues" evidence="3">
    <location>
        <begin position="264"/>
        <end position="276"/>
    </location>
</feature>
<keyword evidence="2" id="KW-0539">Nucleus</keyword>
<dbReference type="AlphaFoldDB" id="W4FJT9"/>
<dbReference type="PROSITE" id="PS00170">
    <property type="entry name" value="CSA_PPIASE_1"/>
    <property type="match status" value="1"/>
</dbReference>
<dbReference type="InterPro" id="IPR020892">
    <property type="entry name" value="Cyclophilin-type_PPIase_CS"/>
</dbReference>
<dbReference type="InterPro" id="IPR002130">
    <property type="entry name" value="Cyclophilin-type_PPIase_dom"/>
</dbReference>